<evidence type="ECO:0000313" key="3">
    <source>
        <dbReference type="Proteomes" id="UP000285860"/>
    </source>
</evidence>
<proteinExistence type="predicted"/>
<dbReference type="Proteomes" id="UP000285860">
    <property type="component" value="Unassembled WGS sequence"/>
</dbReference>
<comment type="caution">
    <text evidence="2">The sequence shown here is derived from an EMBL/GenBank/DDBJ whole genome shotgun (WGS) entry which is preliminary data.</text>
</comment>
<name>A0A420R568_FUSOX</name>
<gene>
    <name evidence="2" type="ORF">BFJ68_g7912</name>
</gene>
<dbReference type="AlphaFoldDB" id="A0A420R568"/>
<evidence type="ECO:0000313" key="2">
    <source>
        <dbReference type="EMBL" id="RKL12157.1"/>
    </source>
</evidence>
<accession>A0A420R568</accession>
<protein>
    <submittedName>
        <fullName evidence="2">Uncharacterized protein</fullName>
    </submittedName>
</protein>
<organism evidence="2 3">
    <name type="scientific">Fusarium oxysporum</name>
    <name type="common">Fusarium vascular wilt</name>
    <dbReference type="NCBI Taxonomy" id="5507"/>
    <lineage>
        <taxon>Eukaryota</taxon>
        <taxon>Fungi</taxon>
        <taxon>Dikarya</taxon>
        <taxon>Ascomycota</taxon>
        <taxon>Pezizomycotina</taxon>
        <taxon>Sordariomycetes</taxon>
        <taxon>Hypocreomycetidae</taxon>
        <taxon>Hypocreales</taxon>
        <taxon>Nectriaceae</taxon>
        <taxon>Fusarium</taxon>
        <taxon>Fusarium oxysporum species complex</taxon>
    </lineage>
</organism>
<sequence length="57" mass="6194">MADNSPQDPAATATIQPEGHLEVDDNLDANDSLYHSTIGGSSFLSSLNSSIYNYRYE</sequence>
<dbReference type="EMBL" id="MRCY01000035">
    <property type="protein sequence ID" value="RKL12157.1"/>
    <property type="molecule type" value="Genomic_DNA"/>
</dbReference>
<reference evidence="2 3" key="1">
    <citation type="journal article" date="2018" name="Sci. Rep.">
        <title>Characterisation of pathogen-specific regions and novel effector candidates in Fusarium oxysporum f. sp. cepae.</title>
        <authorList>
            <person name="Armitage A.D."/>
            <person name="Taylor A."/>
            <person name="Sobczyk M.K."/>
            <person name="Baxter L."/>
            <person name="Greenfield B.P."/>
            <person name="Bates H.J."/>
            <person name="Wilson F."/>
            <person name="Jackson A.C."/>
            <person name="Ott S."/>
            <person name="Harrison R.J."/>
            <person name="Clarkson J.P."/>
        </authorList>
    </citation>
    <scope>NUCLEOTIDE SEQUENCE [LARGE SCALE GENOMIC DNA]</scope>
    <source>
        <strain evidence="2 3">Fo_A28</strain>
    </source>
</reference>
<evidence type="ECO:0000256" key="1">
    <source>
        <dbReference type="SAM" id="MobiDB-lite"/>
    </source>
</evidence>
<feature type="non-terminal residue" evidence="2">
    <location>
        <position position="57"/>
    </location>
</feature>
<feature type="region of interest" description="Disordered" evidence="1">
    <location>
        <begin position="1"/>
        <end position="26"/>
    </location>
</feature>